<dbReference type="Proteomes" id="UP001196870">
    <property type="component" value="Unassembled WGS sequence"/>
</dbReference>
<organism evidence="1 2">
    <name type="scientific">Plastoroseomonas hellenica</name>
    <dbReference type="NCBI Taxonomy" id="2687306"/>
    <lineage>
        <taxon>Bacteria</taxon>
        <taxon>Pseudomonadati</taxon>
        <taxon>Pseudomonadota</taxon>
        <taxon>Alphaproteobacteria</taxon>
        <taxon>Acetobacterales</taxon>
        <taxon>Acetobacteraceae</taxon>
        <taxon>Plastoroseomonas</taxon>
    </lineage>
</organism>
<comment type="caution">
    <text evidence="1">The sequence shown here is derived from an EMBL/GenBank/DDBJ whole genome shotgun (WGS) entry which is preliminary data.</text>
</comment>
<proteinExistence type="predicted"/>
<accession>A0ABS5EVV7</accession>
<evidence type="ECO:0000313" key="1">
    <source>
        <dbReference type="EMBL" id="MBR0664427.1"/>
    </source>
</evidence>
<sequence>MQTPRDDPWDELVEAIAVESEAAVLQGRIAFAVETRDERLPIALTPADAARLARVLIEALERFRTQR</sequence>
<evidence type="ECO:0000313" key="2">
    <source>
        <dbReference type="Proteomes" id="UP001196870"/>
    </source>
</evidence>
<protein>
    <submittedName>
        <fullName evidence="1">Uncharacterized protein</fullName>
    </submittedName>
</protein>
<gene>
    <name evidence="1" type="ORF">GXW71_08675</name>
</gene>
<dbReference type="RefSeq" id="WP_211852089.1">
    <property type="nucleotide sequence ID" value="NZ_JAAGBB010000008.1"/>
</dbReference>
<dbReference type="EMBL" id="JAAGBB010000008">
    <property type="protein sequence ID" value="MBR0664427.1"/>
    <property type="molecule type" value="Genomic_DNA"/>
</dbReference>
<keyword evidence="2" id="KW-1185">Reference proteome</keyword>
<name>A0ABS5EVV7_9PROT</name>
<reference evidence="2" key="1">
    <citation type="journal article" date="2021" name="Syst. Appl. Microbiol.">
        <title>Roseomonas hellenica sp. nov., isolated from roots of wild-growing Alkanna tinctoria.</title>
        <authorList>
            <person name="Rat A."/>
            <person name="Naranjo H.D."/>
            <person name="Lebbe L."/>
            <person name="Cnockaert M."/>
            <person name="Krigas N."/>
            <person name="Grigoriadou K."/>
            <person name="Maloupa E."/>
            <person name="Willems A."/>
        </authorList>
    </citation>
    <scope>NUCLEOTIDE SEQUENCE [LARGE SCALE GENOMIC DNA]</scope>
    <source>
        <strain evidence="2">LMG 31523</strain>
    </source>
</reference>